<proteinExistence type="predicted"/>
<dbReference type="GO" id="GO:0016747">
    <property type="term" value="F:acyltransferase activity, transferring groups other than amino-acyl groups"/>
    <property type="evidence" value="ECO:0007669"/>
    <property type="project" value="InterPro"/>
</dbReference>
<feature type="transmembrane region" description="Helical" evidence="1">
    <location>
        <begin position="510"/>
        <end position="533"/>
    </location>
</feature>
<feature type="transmembrane region" description="Helical" evidence="1">
    <location>
        <begin position="591"/>
        <end position="609"/>
    </location>
</feature>
<dbReference type="InterPro" id="IPR052728">
    <property type="entry name" value="O2_lipid_transport_reg"/>
</dbReference>
<name>A0AAJ7E9V8_PAPXU</name>
<dbReference type="KEGG" id="pxu:106118512"/>
<feature type="signal peptide" evidence="2">
    <location>
        <begin position="1"/>
        <end position="19"/>
    </location>
</feature>
<dbReference type="Proteomes" id="UP000694872">
    <property type="component" value="Unplaced"/>
</dbReference>
<evidence type="ECO:0000313" key="4">
    <source>
        <dbReference type="RefSeq" id="XP_013168625.1"/>
    </source>
</evidence>
<organism evidence="4">
    <name type="scientific">Papilio xuthus</name>
    <name type="common">Asian swallowtail butterfly</name>
    <dbReference type="NCBI Taxonomy" id="66420"/>
    <lineage>
        <taxon>Eukaryota</taxon>
        <taxon>Metazoa</taxon>
        <taxon>Ecdysozoa</taxon>
        <taxon>Arthropoda</taxon>
        <taxon>Hexapoda</taxon>
        <taxon>Insecta</taxon>
        <taxon>Pterygota</taxon>
        <taxon>Neoptera</taxon>
        <taxon>Endopterygota</taxon>
        <taxon>Lepidoptera</taxon>
        <taxon>Glossata</taxon>
        <taxon>Ditrysia</taxon>
        <taxon>Papilionoidea</taxon>
        <taxon>Papilionidae</taxon>
        <taxon>Papilioninae</taxon>
        <taxon>Papilio</taxon>
    </lineage>
</organism>
<feature type="chain" id="PRO_5042547712" evidence="2">
    <location>
        <begin position="20"/>
        <end position="658"/>
    </location>
</feature>
<keyword evidence="1" id="KW-0812">Transmembrane</keyword>
<keyword evidence="1" id="KW-1133">Transmembrane helix</keyword>
<dbReference type="RefSeq" id="XP_013168625.1">
    <property type="nucleotide sequence ID" value="XM_013313171.1"/>
</dbReference>
<feature type="transmembrane region" description="Helical" evidence="1">
    <location>
        <begin position="312"/>
        <end position="330"/>
    </location>
</feature>
<feature type="transmembrane region" description="Helical" evidence="1">
    <location>
        <begin position="376"/>
        <end position="394"/>
    </location>
</feature>
<dbReference type="AlphaFoldDB" id="A0AAJ7E9V8"/>
<accession>A0AAJ7E9V8</accession>
<dbReference type="PANTHER" id="PTHR11161">
    <property type="entry name" value="O-ACYLTRANSFERASE"/>
    <property type="match status" value="1"/>
</dbReference>
<feature type="transmembrane region" description="Helical" evidence="1">
    <location>
        <begin position="401"/>
        <end position="422"/>
    </location>
</feature>
<dbReference type="Pfam" id="PF20146">
    <property type="entry name" value="NRF"/>
    <property type="match status" value="1"/>
</dbReference>
<evidence type="ECO:0000256" key="2">
    <source>
        <dbReference type="SAM" id="SignalP"/>
    </source>
</evidence>
<gene>
    <name evidence="4" type="primary">LOC106118512</name>
</gene>
<dbReference type="GeneID" id="106118512"/>
<keyword evidence="1" id="KW-0472">Membrane</keyword>
<sequence length="658" mass="76012">MKVVAVFVIILFIGNNGNAKEAVKIIAEYESYIDIVRKDLLMSSWTEEEKPCLNQILKIIDNVKNTTIWATWIWDSIQLPVGQLYGSKEHFGNYDQCLSEKVADSLLPFRTQYCRANIIWRTPKEKDIYINEIDPYSSLDEYIQTRTFLNLRFNTLSWGVCVPEICQKKSVKTFVSALFKQSHLSKLQTPMDVTINNCEPAGEVNKHVDGHYYLMNIKDFLEENKNDIKCLHGIRFLSCSLIVLTHAVTTIVAISAANGMDHEELFSSYGLYASELVIVVDTFFVLSGLLMIRNNTRKRSIREVVEFIIKRYFRLIWWYMATLLIIFFVLPRFGCGPLCDKYFQREGGACYKTWWLGLLMIGNYVELSQICYPSAWYVYCDFHMSVVGIILLWIFQRNRRIGMTCFIILTVLSTLFTALAIYDFPELTKLKIDFETFNKLRTSENYSMVAMYTQTHNRAIPYIIGMGLGYIMSNYKEISFQRITKNLHIILAGIVAGILSYPFISMSDNLKVALMLVLMRYGWAIFVCAIIALCEYGKWPSMKGFLSWSIFAPLSKLTYGIYFIHFLTLTSNMISTRGRLHYNAHILAERFFGQLTLSAFISLFFLLFIEAPLNNLVQLCLKSIGNKQTKVKLQVDNEYLSNELLTEAPSIDEKEKLQ</sequence>
<dbReference type="Pfam" id="PF01757">
    <property type="entry name" value="Acyl_transf_3"/>
    <property type="match status" value="1"/>
</dbReference>
<protein>
    <submittedName>
        <fullName evidence="4">Nose resistant to fluoxetine protein 6-like</fullName>
    </submittedName>
</protein>
<feature type="transmembrane region" description="Helical" evidence="1">
    <location>
        <begin position="234"/>
        <end position="257"/>
    </location>
</feature>
<feature type="transmembrane region" description="Helical" evidence="1">
    <location>
        <begin position="545"/>
        <end position="571"/>
    </location>
</feature>
<dbReference type="InterPro" id="IPR006621">
    <property type="entry name" value="Nose-resist-to-fluoxetine_N"/>
</dbReference>
<evidence type="ECO:0000256" key="1">
    <source>
        <dbReference type="SAM" id="Phobius"/>
    </source>
</evidence>
<feature type="transmembrane region" description="Helical" evidence="1">
    <location>
        <begin position="487"/>
        <end position="504"/>
    </location>
</feature>
<dbReference type="PANTHER" id="PTHR11161:SF0">
    <property type="entry name" value="O-ACYLTRANSFERASE LIKE PROTEIN"/>
    <property type="match status" value="1"/>
</dbReference>
<dbReference type="InterPro" id="IPR002656">
    <property type="entry name" value="Acyl_transf_3_dom"/>
</dbReference>
<feature type="domain" description="Nose resistant-to-fluoxetine protein N-terminal" evidence="3">
    <location>
        <begin position="49"/>
        <end position="194"/>
    </location>
</feature>
<reference evidence="4" key="1">
    <citation type="submission" date="2025-08" db="UniProtKB">
        <authorList>
            <consortium name="RefSeq"/>
        </authorList>
    </citation>
    <scope>IDENTIFICATION</scope>
</reference>
<dbReference type="SMART" id="SM00703">
    <property type="entry name" value="NRF"/>
    <property type="match status" value="1"/>
</dbReference>
<feature type="transmembrane region" description="Helical" evidence="1">
    <location>
        <begin position="269"/>
        <end position="292"/>
    </location>
</feature>
<feature type="transmembrane region" description="Helical" evidence="1">
    <location>
        <begin position="459"/>
        <end position="475"/>
    </location>
</feature>
<evidence type="ECO:0000259" key="3">
    <source>
        <dbReference type="SMART" id="SM00703"/>
    </source>
</evidence>
<keyword evidence="2" id="KW-0732">Signal</keyword>